<dbReference type="GO" id="GO:0004177">
    <property type="term" value="F:aminopeptidase activity"/>
    <property type="evidence" value="ECO:0007669"/>
    <property type="project" value="UniProtKB-KW"/>
</dbReference>
<dbReference type="Pfam" id="PF02073">
    <property type="entry name" value="Peptidase_M29"/>
    <property type="match status" value="1"/>
</dbReference>
<keyword evidence="8" id="KW-0378">Hydrolase</keyword>
<comment type="similarity">
    <text evidence="4">Belongs to the peptidase M29 family.</text>
</comment>
<keyword evidence="5 10" id="KW-0031">Aminopeptidase</keyword>
<protein>
    <submittedName>
        <fullName evidence="10">Aminopeptidase</fullName>
    </submittedName>
</protein>
<accession>A0A4R4EAE2</accession>
<comment type="cofactor">
    <cofactor evidence="3">
        <name>Zn(2+)</name>
        <dbReference type="ChEBI" id="CHEBI:29105"/>
    </cofactor>
</comment>
<proteinExistence type="inferred from homology"/>
<evidence type="ECO:0000256" key="6">
    <source>
        <dbReference type="ARBA" id="ARBA00022670"/>
    </source>
</evidence>
<dbReference type="InterPro" id="IPR000787">
    <property type="entry name" value="Peptidase_M29"/>
</dbReference>
<dbReference type="RefSeq" id="WP_132418572.1">
    <property type="nucleotide sequence ID" value="NZ_SKFG01000012.1"/>
</dbReference>
<comment type="cofactor">
    <cofactor evidence="2">
        <name>Mg(2+)</name>
        <dbReference type="ChEBI" id="CHEBI:18420"/>
    </cofactor>
</comment>
<dbReference type="GO" id="GO:0008237">
    <property type="term" value="F:metallopeptidase activity"/>
    <property type="evidence" value="ECO:0007669"/>
    <property type="project" value="UniProtKB-KW"/>
</dbReference>
<dbReference type="InterPro" id="IPR035097">
    <property type="entry name" value="M29_N-terminal"/>
</dbReference>
<dbReference type="GO" id="GO:0046872">
    <property type="term" value="F:metal ion binding"/>
    <property type="evidence" value="ECO:0007669"/>
    <property type="project" value="UniProtKB-KW"/>
</dbReference>
<dbReference type="PANTHER" id="PTHR34448:SF3">
    <property type="entry name" value="AMINOPEPTIDASE AMPS"/>
    <property type="match status" value="1"/>
</dbReference>
<keyword evidence="7" id="KW-0479">Metal-binding</keyword>
<evidence type="ECO:0000256" key="2">
    <source>
        <dbReference type="ARBA" id="ARBA00001946"/>
    </source>
</evidence>
<evidence type="ECO:0000256" key="9">
    <source>
        <dbReference type="ARBA" id="ARBA00023049"/>
    </source>
</evidence>
<reference evidence="10 11" key="1">
    <citation type="submission" date="2019-03" db="EMBL/GenBank/DDBJ databases">
        <authorList>
            <person name="Kim M.K.M."/>
        </authorList>
    </citation>
    <scope>NUCLEOTIDE SEQUENCE [LARGE SCALE GENOMIC DNA]</scope>
    <source>
        <strain evidence="10 11">18JY21-1</strain>
    </source>
</reference>
<gene>
    <name evidence="10" type="ORF">E0485_13480</name>
</gene>
<dbReference type="EMBL" id="SKFG01000012">
    <property type="protein sequence ID" value="TCZ76599.1"/>
    <property type="molecule type" value="Genomic_DNA"/>
</dbReference>
<evidence type="ECO:0000313" key="11">
    <source>
        <dbReference type="Proteomes" id="UP000295418"/>
    </source>
</evidence>
<dbReference type="InterPro" id="IPR052170">
    <property type="entry name" value="M29_Exopeptidase"/>
</dbReference>
<dbReference type="PRINTS" id="PR00919">
    <property type="entry name" value="THERMOPTASE"/>
</dbReference>
<dbReference type="OrthoDB" id="9803993at2"/>
<dbReference type="PANTHER" id="PTHR34448">
    <property type="entry name" value="AMINOPEPTIDASE"/>
    <property type="match status" value="1"/>
</dbReference>
<keyword evidence="6" id="KW-0645">Protease</keyword>
<dbReference type="SUPFAM" id="SSF144052">
    <property type="entry name" value="Thermophilic metalloprotease-like"/>
    <property type="match status" value="1"/>
</dbReference>
<sequence>MNAFDHNIEKYAELIVKVGANIQPGQILLIESPLETAVLTRKIVQKAYEAGAKYVEVDWNDEETTRTRFEYAPEDSFTFYPKWSAEMREQLAEGGGALINIKVPNPDLYNGIDMSKVSASTKAASVARQKFQGYVRTNKLSWCLVKAPTKAWAAKVFPELPEEEQVQAMWDTIFKITRADHDDPVAAWHAHLDRLNSMQEILNRKNYKKLHYKAPGTDLVVELPEGHIWMSGGGHNEQGIHFVANIPTEEVFSMPKRDGVNGTIRSTMPLNLNGRIVDKFSFTFENGKVVDYSAEVGYEHLKDLLETDEGAKHLGEIALVQDDSPISNLNRIFYNTGVDENASCHFALGSAYPFTLENGTKMSEEELLSRGANISLTHVDFMVGSAELDIDGILADGTIEPVFRKGNWTF</sequence>
<comment type="caution">
    <text evidence="10">The sequence shown here is derived from an EMBL/GenBank/DDBJ whole genome shotgun (WGS) entry which is preliminary data.</text>
</comment>
<evidence type="ECO:0000256" key="7">
    <source>
        <dbReference type="ARBA" id="ARBA00022723"/>
    </source>
</evidence>
<evidence type="ECO:0000256" key="3">
    <source>
        <dbReference type="ARBA" id="ARBA00001947"/>
    </source>
</evidence>
<organism evidence="10 11">
    <name type="scientific">Paenibacillus albiflavus</name>
    <dbReference type="NCBI Taxonomy" id="2545760"/>
    <lineage>
        <taxon>Bacteria</taxon>
        <taxon>Bacillati</taxon>
        <taxon>Bacillota</taxon>
        <taxon>Bacilli</taxon>
        <taxon>Bacillales</taxon>
        <taxon>Paenibacillaceae</taxon>
        <taxon>Paenibacillus</taxon>
    </lineage>
</organism>
<evidence type="ECO:0000256" key="8">
    <source>
        <dbReference type="ARBA" id="ARBA00022801"/>
    </source>
</evidence>
<dbReference type="AlphaFoldDB" id="A0A4R4EAE2"/>
<comment type="cofactor">
    <cofactor evidence="1">
        <name>Co(2+)</name>
        <dbReference type="ChEBI" id="CHEBI:48828"/>
    </cofactor>
</comment>
<dbReference type="Gene3D" id="3.40.1830.10">
    <property type="entry name" value="Thermophilic metalloprotease (M29)"/>
    <property type="match status" value="1"/>
</dbReference>
<evidence type="ECO:0000256" key="5">
    <source>
        <dbReference type="ARBA" id="ARBA00022438"/>
    </source>
</evidence>
<evidence type="ECO:0000313" key="10">
    <source>
        <dbReference type="EMBL" id="TCZ76599.1"/>
    </source>
</evidence>
<dbReference type="Proteomes" id="UP000295418">
    <property type="component" value="Unassembled WGS sequence"/>
</dbReference>
<evidence type="ECO:0000256" key="4">
    <source>
        <dbReference type="ARBA" id="ARBA00008236"/>
    </source>
</evidence>
<keyword evidence="9" id="KW-0482">Metalloprotease</keyword>
<name>A0A4R4EAE2_9BACL</name>
<evidence type="ECO:0000256" key="1">
    <source>
        <dbReference type="ARBA" id="ARBA00001941"/>
    </source>
</evidence>
<dbReference type="GO" id="GO:0006508">
    <property type="term" value="P:proteolysis"/>
    <property type="evidence" value="ECO:0007669"/>
    <property type="project" value="UniProtKB-KW"/>
</dbReference>
<keyword evidence="11" id="KW-1185">Reference proteome</keyword>